<evidence type="ECO:0000256" key="1">
    <source>
        <dbReference type="ARBA" id="ARBA00001971"/>
    </source>
</evidence>
<evidence type="ECO:0000256" key="6">
    <source>
        <dbReference type="ARBA" id="ARBA00023004"/>
    </source>
</evidence>
<dbReference type="OrthoDB" id="1877779at2759"/>
<evidence type="ECO:0000256" key="3">
    <source>
        <dbReference type="ARBA" id="ARBA00022617"/>
    </source>
</evidence>
<accession>A0A7J6V5U4</accession>
<protein>
    <submittedName>
        <fullName evidence="8">(S)-N-methylcoclaurine 3'-hydroxylase isozyme</fullName>
    </submittedName>
</protein>
<evidence type="ECO:0000256" key="2">
    <source>
        <dbReference type="ARBA" id="ARBA00010617"/>
    </source>
</evidence>
<dbReference type="PANTHER" id="PTHR47950">
    <property type="entry name" value="CYTOCHROME P450, FAMILY 76, SUBFAMILY C, POLYPEPTIDE 5-RELATED"/>
    <property type="match status" value="1"/>
</dbReference>
<dbReference type="PRINTS" id="PR00463">
    <property type="entry name" value="EP450I"/>
</dbReference>
<comment type="caution">
    <text evidence="8">The sequence shown here is derived from an EMBL/GenBank/DDBJ whole genome shotgun (WGS) entry which is preliminary data.</text>
</comment>
<gene>
    <name evidence="8" type="ORF">FRX31_030623</name>
</gene>
<keyword evidence="7" id="KW-0503">Monooxygenase</keyword>
<dbReference type="GO" id="GO:0004497">
    <property type="term" value="F:monooxygenase activity"/>
    <property type="evidence" value="ECO:0007669"/>
    <property type="project" value="UniProtKB-KW"/>
</dbReference>
<dbReference type="GO" id="GO:0005506">
    <property type="term" value="F:iron ion binding"/>
    <property type="evidence" value="ECO:0007669"/>
    <property type="project" value="InterPro"/>
</dbReference>
<evidence type="ECO:0000313" key="9">
    <source>
        <dbReference type="Proteomes" id="UP000554482"/>
    </source>
</evidence>
<comment type="cofactor">
    <cofactor evidence="1">
        <name>heme</name>
        <dbReference type="ChEBI" id="CHEBI:30413"/>
    </cofactor>
</comment>
<dbReference type="InterPro" id="IPR002401">
    <property type="entry name" value="Cyt_P450_E_grp-I"/>
</dbReference>
<evidence type="ECO:0000313" key="8">
    <source>
        <dbReference type="EMBL" id="KAF5179792.1"/>
    </source>
</evidence>
<keyword evidence="4" id="KW-0479">Metal-binding</keyword>
<keyword evidence="9" id="KW-1185">Reference proteome</keyword>
<dbReference type="Gene3D" id="1.10.630.10">
    <property type="entry name" value="Cytochrome P450"/>
    <property type="match status" value="1"/>
</dbReference>
<dbReference type="Proteomes" id="UP000554482">
    <property type="component" value="Unassembled WGS sequence"/>
</dbReference>
<evidence type="ECO:0000256" key="5">
    <source>
        <dbReference type="ARBA" id="ARBA00023002"/>
    </source>
</evidence>
<dbReference type="GO" id="GO:0016705">
    <property type="term" value="F:oxidoreductase activity, acting on paired donors, with incorporation or reduction of molecular oxygen"/>
    <property type="evidence" value="ECO:0007669"/>
    <property type="project" value="InterPro"/>
</dbReference>
<dbReference type="InterPro" id="IPR001128">
    <property type="entry name" value="Cyt_P450"/>
</dbReference>
<dbReference type="SUPFAM" id="SSF48264">
    <property type="entry name" value="Cytochrome P450"/>
    <property type="match status" value="1"/>
</dbReference>
<sequence>MLDVLLANDFNDAQINALFLETFGPGSETSSATIEWVMSELIKNPKEMAKVRKELDEVVGASTVKESHLPQLPYLQAYGKRPEELELKEILSLSLAIDPSLRVVPKMRA</sequence>
<dbReference type="AlphaFoldDB" id="A0A7J6V5U4"/>
<keyword evidence="3" id="KW-0349">Heme</keyword>
<reference evidence="8 9" key="1">
    <citation type="submission" date="2020-06" db="EMBL/GenBank/DDBJ databases">
        <title>Transcriptomic and genomic resources for Thalictrum thalictroides and T. hernandezii: Facilitating candidate gene discovery in an emerging model plant lineage.</title>
        <authorList>
            <person name="Arias T."/>
            <person name="Riano-Pachon D.M."/>
            <person name="Di Stilio V.S."/>
        </authorList>
    </citation>
    <scope>NUCLEOTIDE SEQUENCE [LARGE SCALE GENOMIC DNA]</scope>
    <source>
        <strain evidence="9">cv. WT478/WT964</strain>
        <tissue evidence="8">Leaves</tissue>
    </source>
</reference>
<dbReference type="Pfam" id="PF00067">
    <property type="entry name" value="p450"/>
    <property type="match status" value="1"/>
</dbReference>
<organism evidence="8 9">
    <name type="scientific">Thalictrum thalictroides</name>
    <name type="common">Rue-anemone</name>
    <name type="synonym">Anemone thalictroides</name>
    <dbReference type="NCBI Taxonomy" id="46969"/>
    <lineage>
        <taxon>Eukaryota</taxon>
        <taxon>Viridiplantae</taxon>
        <taxon>Streptophyta</taxon>
        <taxon>Embryophyta</taxon>
        <taxon>Tracheophyta</taxon>
        <taxon>Spermatophyta</taxon>
        <taxon>Magnoliopsida</taxon>
        <taxon>Ranunculales</taxon>
        <taxon>Ranunculaceae</taxon>
        <taxon>Thalictroideae</taxon>
        <taxon>Thalictrum</taxon>
    </lineage>
</organism>
<proteinExistence type="inferred from homology"/>
<keyword evidence="5" id="KW-0560">Oxidoreductase</keyword>
<dbReference type="InterPro" id="IPR036396">
    <property type="entry name" value="Cyt_P450_sf"/>
</dbReference>
<dbReference type="EMBL" id="JABWDY010038331">
    <property type="protein sequence ID" value="KAF5179792.1"/>
    <property type="molecule type" value="Genomic_DNA"/>
</dbReference>
<comment type="similarity">
    <text evidence="2">Belongs to the cytochrome P450 family.</text>
</comment>
<keyword evidence="6" id="KW-0408">Iron</keyword>
<dbReference type="GO" id="GO:0044550">
    <property type="term" value="P:secondary metabolite biosynthetic process"/>
    <property type="evidence" value="ECO:0007669"/>
    <property type="project" value="UniProtKB-ARBA"/>
</dbReference>
<dbReference type="GO" id="GO:0020037">
    <property type="term" value="F:heme binding"/>
    <property type="evidence" value="ECO:0007669"/>
    <property type="project" value="InterPro"/>
</dbReference>
<name>A0A7J6V5U4_THATH</name>
<dbReference type="PANTHER" id="PTHR47950:SF49">
    <property type="entry name" value="CYTOCHROME P450"/>
    <property type="match status" value="1"/>
</dbReference>
<evidence type="ECO:0000256" key="7">
    <source>
        <dbReference type="ARBA" id="ARBA00023033"/>
    </source>
</evidence>
<evidence type="ECO:0000256" key="4">
    <source>
        <dbReference type="ARBA" id="ARBA00022723"/>
    </source>
</evidence>